<organism evidence="1 2">
    <name type="scientific">Rickettsia rhipicephali str. Ect</name>
    <dbReference type="NCBI Taxonomy" id="1359199"/>
    <lineage>
        <taxon>Bacteria</taxon>
        <taxon>Pseudomonadati</taxon>
        <taxon>Pseudomonadota</taxon>
        <taxon>Alphaproteobacteria</taxon>
        <taxon>Rickettsiales</taxon>
        <taxon>Rickettsiaceae</taxon>
        <taxon>Rickettsieae</taxon>
        <taxon>Rickettsia</taxon>
        <taxon>spotted fever group</taxon>
    </lineage>
</organism>
<dbReference type="PATRIC" id="fig|1359199.3.peg.40"/>
<accession>A0A0F3PEG1</accession>
<evidence type="ECO:0000313" key="2">
    <source>
        <dbReference type="Proteomes" id="UP000033591"/>
    </source>
</evidence>
<proteinExistence type="predicted"/>
<dbReference type="AlphaFoldDB" id="A0A0F3PEG1"/>
<gene>
    <name evidence="1" type="ORF">RMAECT_0044</name>
</gene>
<sequence length="141" mass="15918">MEGLISQGANKYKALEFALKNNNAQAEYLLNHLTFEPNPSLIQAIHNKSLILVKYFVEEKPANVNFSHYDSNTLNVTTAGLEEPYKTDITCDLLIKGTTYLNTTLEEAAQGGQNVNDLHKQIFFKAINENKLEVIKKFVEI</sequence>
<evidence type="ECO:0000313" key="1">
    <source>
        <dbReference type="EMBL" id="KJV78332.1"/>
    </source>
</evidence>
<comment type="caution">
    <text evidence="1">The sequence shown here is derived from an EMBL/GenBank/DDBJ whole genome shotgun (WGS) entry which is preliminary data.</text>
</comment>
<evidence type="ECO:0008006" key="3">
    <source>
        <dbReference type="Google" id="ProtNLM"/>
    </source>
</evidence>
<reference evidence="1 2" key="1">
    <citation type="submission" date="2015-01" db="EMBL/GenBank/DDBJ databases">
        <title>Genome Sequencing of Rickettsiales.</title>
        <authorList>
            <person name="Daugherty S.C."/>
            <person name="Su Q."/>
            <person name="Abolude K."/>
            <person name="Beier-Sexton M."/>
            <person name="Carlyon J.A."/>
            <person name="Carter R."/>
            <person name="Day N.P."/>
            <person name="Dumler S.J."/>
            <person name="Dyachenko V."/>
            <person name="Godinez A."/>
            <person name="Kurtti T.J."/>
            <person name="Lichay M."/>
            <person name="Mullins K.E."/>
            <person name="Ott S."/>
            <person name="Pappas-Brown V."/>
            <person name="Paris D.H."/>
            <person name="Patel P."/>
            <person name="Richards A.L."/>
            <person name="Sadzewicz L."/>
            <person name="Sears K."/>
            <person name="Seidman D."/>
            <person name="Sengamalay N."/>
            <person name="Stenos J."/>
            <person name="Tallon L.J."/>
            <person name="Vincent G."/>
            <person name="Fraser C.M."/>
            <person name="Munderloh U."/>
            <person name="Dunning-Hotopp J.C."/>
        </authorList>
    </citation>
    <scope>NUCLEOTIDE SEQUENCE [LARGE SCALE GENOMIC DNA]</scope>
    <source>
        <strain evidence="1 2">Ect</strain>
    </source>
</reference>
<protein>
    <recommendedName>
        <fullName evidence="3">Ankyrin repeat family protein</fullName>
    </recommendedName>
</protein>
<dbReference type="Proteomes" id="UP000033591">
    <property type="component" value="Unassembled WGS sequence"/>
</dbReference>
<name>A0A0F3PEG1_RICRH</name>
<dbReference type="EMBL" id="LAOC01000001">
    <property type="protein sequence ID" value="KJV78332.1"/>
    <property type="molecule type" value="Genomic_DNA"/>
</dbReference>